<evidence type="ECO:0008006" key="6">
    <source>
        <dbReference type="Google" id="ProtNLM"/>
    </source>
</evidence>
<feature type="transmembrane region" description="Helical" evidence="3">
    <location>
        <begin position="6"/>
        <end position="29"/>
    </location>
</feature>
<dbReference type="AlphaFoldDB" id="A0A7R9M8I3"/>
<dbReference type="Gene3D" id="1.10.630.10">
    <property type="entry name" value="Cytochrome P450"/>
    <property type="match status" value="1"/>
</dbReference>
<dbReference type="GO" id="GO:0020037">
    <property type="term" value="F:heme binding"/>
    <property type="evidence" value="ECO:0007669"/>
    <property type="project" value="InterPro"/>
</dbReference>
<organism evidence="4">
    <name type="scientific">Oppiella nova</name>
    <dbReference type="NCBI Taxonomy" id="334625"/>
    <lineage>
        <taxon>Eukaryota</taxon>
        <taxon>Metazoa</taxon>
        <taxon>Ecdysozoa</taxon>
        <taxon>Arthropoda</taxon>
        <taxon>Chelicerata</taxon>
        <taxon>Arachnida</taxon>
        <taxon>Acari</taxon>
        <taxon>Acariformes</taxon>
        <taxon>Sarcoptiformes</taxon>
        <taxon>Oribatida</taxon>
        <taxon>Brachypylina</taxon>
        <taxon>Oppioidea</taxon>
        <taxon>Oppiidae</taxon>
        <taxon>Oppiella</taxon>
    </lineage>
</organism>
<protein>
    <recommendedName>
        <fullName evidence="6">Cytochrome P450</fullName>
    </recommendedName>
</protein>
<sequence>MMDLSYSAVSWLITISVGLITGYLVRFYLRVLSLPRGPFPLPIIGNILIFRNTKVNQFVTVTELHETYGPVYTLWFGTTPMIIGDYDYGPVLVSLRRVAHSAVRKLAASEKLSHLVDDVVNESADNDHQ</sequence>
<dbReference type="PANTHER" id="PTHR24284:SF1">
    <property type="entry name" value="CYTOCHROME P450 FAMILY"/>
    <property type="match status" value="1"/>
</dbReference>
<dbReference type="PANTHER" id="PTHR24284">
    <property type="entry name" value="CYTOCHROME P450 FAMILY"/>
    <property type="match status" value="1"/>
</dbReference>
<dbReference type="EMBL" id="CAJPVJ010009742">
    <property type="protein sequence ID" value="CAG2172784.1"/>
    <property type="molecule type" value="Genomic_DNA"/>
</dbReference>
<dbReference type="InterPro" id="IPR001128">
    <property type="entry name" value="Cyt_P450"/>
</dbReference>
<evidence type="ECO:0000256" key="3">
    <source>
        <dbReference type="SAM" id="Phobius"/>
    </source>
</evidence>
<dbReference type="GO" id="GO:0016705">
    <property type="term" value="F:oxidoreductase activity, acting on paired donors, with incorporation or reduction of molecular oxygen"/>
    <property type="evidence" value="ECO:0007669"/>
    <property type="project" value="InterPro"/>
</dbReference>
<keyword evidence="2" id="KW-0503">Monooxygenase</keyword>
<gene>
    <name evidence="4" type="ORF">ONB1V03_LOCUS12240</name>
</gene>
<comment type="similarity">
    <text evidence="1">Belongs to the cytochrome P450 family.</text>
</comment>
<proteinExistence type="inferred from homology"/>
<dbReference type="GO" id="GO:0005506">
    <property type="term" value="F:iron ion binding"/>
    <property type="evidence" value="ECO:0007669"/>
    <property type="project" value="InterPro"/>
</dbReference>
<dbReference type="EMBL" id="OC924567">
    <property type="protein sequence ID" value="CAD7655597.1"/>
    <property type="molecule type" value="Genomic_DNA"/>
</dbReference>
<evidence type="ECO:0000256" key="2">
    <source>
        <dbReference type="ARBA" id="ARBA00023033"/>
    </source>
</evidence>
<dbReference type="OrthoDB" id="6513420at2759"/>
<keyword evidence="3" id="KW-0472">Membrane</keyword>
<name>A0A7R9M8I3_9ACAR</name>
<evidence type="ECO:0000313" key="4">
    <source>
        <dbReference type="EMBL" id="CAD7655597.1"/>
    </source>
</evidence>
<dbReference type="GO" id="GO:0004497">
    <property type="term" value="F:monooxygenase activity"/>
    <property type="evidence" value="ECO:0007669"/>
    <property type="project" value="UniProtKB-KW"/>
</dbReference>
<dbReference type="InterPro" id="IPR036396">
    <property type="entry name" value="Cyt_P450_sf"/>
</dbReference>
<keyword evidence="3" id="KW-1133">Transmembrane helix</keyword>
<keyword evidence="2" id="KW-0560">Oxidoreductase</keyword>
<evidence type="ECO:0000313" key="5">
    <source>
        <dbReference type="Proteomes" id="UP000728032"/>
    </source>
</evidence>
<keyword evidence="3" id="KW-0812">Transmembrane</keyword>
<dbReference type="SUPFAM" id="SSF48264">
    <property type="entry name" value="Cytochrome P450"/>
    <property type="match status" value="1"/>
</dbReference>
<reference evidence="4" key="1">
    <citation type="submission" date="2020-11" db="EMBL/GenBank/DDBJ databases">
        <authorList>
            <person name="Tran Van P."/>
        </authorList>
    </citation>
    <scope>NUCLEOTIDE SEQUENCE</scope>
</reference>
<dbReference type="Proteomes" id="UP000728032">
    <property type="component" value="Unassembled WGS sequence"/>
</dbReference>
<accession>A0A7R9M8I3</accession>
<keyword evidence="5" id="KW-1185">Reference proteome</keyword>
<dbReference type="Pfam" id="PF00067">
    <property type="entry name" value="p450"/>
    <property type="match status" value="1"/>
</dbReference>
<evidence type="ECO:0000256" key="1">
    <source>
        <dbReference type="ARBA" id="ARBA00010617"/>
    </source>
</evidence>